<keyword evidence="2" id="KW-1185">Reference proteome</keyword>
<dbReference type="OrthoDB" id="2269034at2759"/>
<dbReference type="Gene3D" id="1.20.1280.50">
    <property type="match status" value="1"/>
</dbReference>
<dbReference type="AlphaFoldDB" id="A0A9P6L5D9"/>
<organism evidence="1 2">
    <name type="scientific">Thelephora terrestris</name>
    <dbReference type="NCBI Taxonomy" id="56493"/>
    <lineage>
        <taxon>Eukaryota</taxon>
        <taxon>Fungi</taxon>
        <taxon>Dikarya</taxon>
        <taxon>Basidiomycota</taxon>
        <taxon>Agaricomycotina</taxon>
        <taxon>Agaricomycetes</taxon>
        <taxon>Thelephorales</taxon>
        <taxon>Thelephoraceae</taxon>
        <taxon>Thelephora</taxon>
    </lineage>
</organism>
<dbReference type="InterPro" id="IPR036047">
    <property type="entry name" value="F-box-like_dom_sf"/>
</dbReference>
<dbReference type="Proteomes" id="UP000736335">
    <property type="component" value="Unassembled WGS sequence"/>
</dbReference>
<reference evidence="1" key="1">
    <citation type="journal article" date="2020" name="Nat. Commun.">
        <title>Large-scale genome sequencing of mycorrhizal fungi provides insights into the early evolution of symbiotic traits.</title>
        <authorList>
            <person name="Miyauchi S."/>
            <person name="Kiss E."/>
            <person name="Kuo A."/>
            <person name="Drula E."/>
            <person name="Kohler A."/>
            <person name="Sanchez-Garcia M."/>
            <person name="Morin E."/>
            <person name="Andreopoulos B."/>
            <person name="Barry K.W."/>
            <person name="Bonito G."/>
            <person name="Buee M."/>
            <person name="Carver A."/>
            <person name="Chen C."/>
            <person name="Cichocki N."/>
            <person name="Clum A."/>
            <person name="Culley D."/>
            <person name="Crous P.W."/>
            <person name="Fauchery L."/>
            <person name="Girlanda M."/>
            <person name="Hayes R.D."/>
            <person name="Keri Z."/>
            <person name="LaButti K."/>
            <person name="Lipzen A."/>
            <person name="Lombard V."/>
            <person name="Magnuson J."/>
            <person name="Maillard F."/>
            <person name="Murat C."/>
            <person name="Nolan M."/>
            <person name="Ohm R.A."/>
            <person name="Pangilinan J."/>
            <person name="Pereira M.F."/>
            <person name="Perotto S."/>
            <person name="Peter M."/>
            <person name="Pfister S."/>
            <person name="Riley R."/>
            <person name="Sitrit Y."/>
            <person name="Stielow J.B."/>
            <person name="Szollosi G."/>
            <person name="Zifcakova L."/>
            <person name="Stursova M."/>
            <person name="Spatafora J.W."/>
            <person name="Tedersoo L."/>
            <person name="Vaario L.M."/>
            <person name="Yamada A."/>
            <person name="Yan M."/>
            <person name="Wang P."/>
            <person name="Xu J."/>
            <person name="Bruns T."/>
            <person name="Baldrian P."/>
            <person name="Vilgalys R."/>
            <person name="Dunand C."/>
            <person name="Henrissat B."/>
            <person name="Grigoriev I.V."/>
            <person name="Hibbett D."/>
            <person name="Nagy L.G."/>
            <person name="Martin F.M."/>
        </authorList>
    </citation>
    <scope>NUCLEOTIDE SEQUENCE</scope>
    <source>
        <strain evidence="1">UH-Tt-Lm1</strain>
    </source>
</reference>
<proteinExistence type="predicted"/>
<comment type="caution">
    <text evidence="1">The sequence shown here is derived from an EMBL/GenBank/DDBJ whole genome shotgun (WGS) entry which is preliminary data.</text>
</comment>
<gene>
    <name evidence="1" type="ORF">BJ322DRAFT_891889</name>
</gene>
<name>A0A9P6L5D9_9AGAM</name>
<accession>A0A9P6L5D9</accession>
<dbReference type="EMBL" id="WIUZ02000009">
    <property type="protein sequence ID" value="KAF9784048.1"/>
    <property type="molecule type" value="Genomic_DNA"/>
</dbReference>
<reference evidence="1" key="2">
    <citation type="submission" date="2020-11" db="EMBL/GenBank/DDBJ databases">
        <authorList>
            <consortium name="DOE Joint Genome Institute"/>
            <person name="Kuo A."/>
            <person name="Miyauchi S."/>
            <person name="Kiss E."/>
            <person name="Drula E."/>
            <person name="Kohler A."/>
            <person name="Sanchez-Garcia M."/>
            <person name="Andreopoulos B."/>
            <person name="Barry K.W."/>
            <person name="Bonito G."/>
            <person name="Buee M."/>
            <person name="Carver A."/>
            <person name="Chen C."/>
            <person name="Cichocki N."/>
            <person name="Clum A."/>
            <person name="Culley D."/>
            <person name="Crous P.W."/>
            <person name="Fauchery L."/>
            <person name="Girlanda M."/>
            <person name="Hayes R."/>
            <person name="Keri Z."/>
            <person name="Labutti K."/>
            <person name="Lipzen A."/>
            <person name="Lombard V."/>
            <person name="Magnuson J."/>
            <person name="Maillard F."/>
            <person name="Morin E."/>
            <person name="Murat C."/>
            <person name="Nolan M."/>
            <person name="Ohm R."/>
            <person name="Pangilinan J."/>
            <person name="Pereira M."/>
            <person name="Perotto S."/>
            <person name="Peter M."/>
            <person name="Riley R."/>
            <person name="Sitrit Y."/>
            <person name="Stielow B."/>
            <person name="Szollosi G."/>
            <person name="Zifcakova L."/>
            <person name="Stursova M."/>
            <person name="Spatafora J.W."/>
            <person name="Tedersoo L."/>
            <person name="Vaario L.-M."/>
            <person name="Yamada A."/>
            <person name="Yan M."/>
            <person name="Wang P."/>
            <person name="Xu J."/>
            <person name="Bruns T."/>
            <person name="Baldrian P."/>
            <person name="Vilgalys R."/>
            <person name="Henrissat B."/>
            <person name="Grigoriev I.V."/>
            <person name="Hibbett D."/>
            <person name="Nagy L.G."/>
            <person name="Martin F.M."/>
        </authorList>
    </citation>
    <scope>NUCLEOTIDE SEQUENCE</scope>
    <source>
        <strain evidence="1">UH-Tt-Lm1</strain>
    </source>
</reference>
<protein>
    <recommendedName>
        <fullName evidence="3">F-box domain-containing protein</fullName>
    </recommendedName>
</protein>
<evidence type="ECO:0000313" key="2">
    <source>
        <dbReference type="Proteomes" id="UP000736335"/>
    </source>
</evidence>
<dbReference type="SUPFAM" id="SSF81383">
    <property type="entry name" value="F-box domain"/>
    <property type="match status" value="1"/>
</dbReference>
<evidence type="ECO:0000313" key="1">
    <source>
        <dbReference type="EMBL" id="KAF9784048.1"/>
    </source>
</evidence>
<evidence type="ECO:0008006" key="3">
    <source>
        <dbReference type="Google" id="ProtNLM"/>
    </source>
</evidence>
<sequence>MDILSLIPTHLTSQKDRFYASSVCRHWRRTLQHGPLWTQLLLRKGEDYVSTLLQRGKGSALDIITHCDAPAGAVMLVSPRAQQIRHLGFTLNSWLDIIMFSQFDSGQLPLLRILEITALETPNSQSRHNPLASTSISLFGGSIDTEKFFLSSRRLHFLRHFVFPNLTTFVLSSYPEVEWSASCLLNFLKSSPKLWTVEVNISAKIELGGFRRERLSSFPMSRHSPCA</sequence>